<evidence type="ECO:0000313" key="2">
    <source>
        <dbReference type="EMBL" id="GAA2513916.1"/>
    </source>
</evidence>
<accession>A0ABP6AF51</accession>
<keyword evidence="1" id="KW-0812">Transmembrane</keyword>
<dbReference type="Proteomes" id="UP001499942">
    <property type="component" value="Unassembled WGS sequence"/>
</dbReference>
<name>A0ABP6AF51_9ACTN</name>
<proteinExistence type="predicted"/>
<keyword evidence="1" id="KW-0472">Membrane</keyword>
<evidence type="ECO:0000313" key="3">
    <source>
        <dbReference type="Proteomes" id="UP001499942"/>
    </source>
</evidence>
<keyword evidence="1" id="KW-1133">Transmembrane helix</keyword>
<gene>
    <name evidence="2" type="ORF">GCM10010393_53890</name>
</gene>
<dbReference type="RefSeq" id="WP_344365948.1">
    <property type="nucleotide sequence ID" value="NZ_BAAASR010000035.1"/>
</dbReference>
<feature type="transmembrane region" description="Helical" evidence="1">
    <location>
        <begin position="12"/>
        <end position="32"/>
    </location>
</feature>
<comment type="caution">
    <text evidence="2">The sequence shown here is derived from an EMBL/GenBank/DDBJ whole genome shotgun (WGS) entry which is preliminary data.</text>
</comment>
<reference evidence="3" key="1">
    <citation type="journal article" date="2019" name="Int. J. Syst. Evol. Microbiol.">
        <title>The Global Catalogue of Microorganisms (GCM) 10K type strain sequencing project: providing services to taxonomists for standard genome sequencing and annotation.</title>
        <authorList>
            <consortium name="The Broad Institute Genomics Platform"/>
            <consortium name="The Broad Institute Genome Sequencing Center for Infectious Disease"/>
            <person name="Wu L."/>
            <person name="Ma J."/>
        </authorList>
    </citation>
    <scope>NUCLEOTIDE SEQUENCE [LARGE SCALE GENOMIC DNA]</scope>
    <source>
        <strain evidence="3">JCM 5062</strain>
    </source>
</reference>
<keyword evidence="3" id="KW-1185">Reference proteome</keyword>
<evidence type="ECO:0000256" key="1">
    <source>
        <dbReference type="SAM" id="Phobius"/>
    </source>
</evidence>
<organism evidence="2 3">
    <name type="scientific">Streptomyces gobitricini</name>
    <dbReference type="NCBI Taxonomy" id="68211"/>
    <lineage>
        <taxon>Bacteria</taxon>
        <taxon>Bacillati</taxon>
        <taxon>Actinomycetota</taxon>
        <taxon>Actinomycetes</taxon>
        <taxon>Kitasatosporales</taxon>
        <taxon>Streptomycetaceae</taxon>
        <taxon>Streptomyces</taxon>
    </lineage>
</organism>
<sequence length="55" mass="6501">MFLRGRSPMFWLLFTITLYLILTVPLDFAFFLRDTTAALLNFLQSFKSFFITARS</sequence>
<dbReference type="EMBL" id="BAAASR010000035">
    <property type="protein sequence ID" value="GAA2513916.1"/>
    <property type="molecule type" value="Genomic_DNA"/>
</dbReference>
<protein>
    <submittedName>
        <fullName evidence="2">Uncharacterized protein</fullName>
    </submittedName>
</protein>